<proteinExistence type="predicted"/>
<organism evidence="3">
    <name type="scientific">Camponotus floridanus</name>
    <name type="common">Florida carpenter ant</name>
    <dbReference type="NCBI Taxonomy" id="104421"/>
    <lineage>
        <taxon>Eukaryota</taxon>
        <taxon>Metazoa</taxon>
        <taxon>Ecdysozoa</taxon>
        <taxon>Arthropoda</taxon>
        <taxon>Hexapoda</taxon>
        <taxon>Insecta</taxon>
        <taxon>Pterygota</taxon>
        <taxon>Neoptera</taxon>
        <taxon>Endopterygota</taxon>
        <taxon>Hymenoptera</taxon>
        <taxon>Apocrita</taxon>
        <taxon>Aculeata</taxon>
        <taxon>Formicoidea</taxon>
        <taxon>Formicidae</taxon>
        <taxon>Formicinae</taxon>
        <taxon>Camponotus</taxon>
    </lineage>
</organism>
<dbReference type="Proteomes" id="UP000000311">
    <property type="component" value="Unassembled WGS sequence"/>
</dbReference>
<dbReference type="SUPFAM" id="SSF48726">
    <property type="entry name" value="Immunoglobulin"/>
    <property type="match status" value="1"/>
</dbReference>
<feature type="domain" description="Immunoglobulin V-set" evidence="1">
    <location>
        <begin position="36"/>
        <end position="75"/>
    </location>
</feature>
<protein>
    <recommendedName>
        <fullName evidence="1">Immunoglobulin V-set domain-containing protein</fullName>
    </recommendedName>
</protein>
<dbReference type="InterPro" id="IPR013106">
    <property type="entry name" value="Ig_V-set"/>
</dbReference>
<dbReference type="EMBL" id="GL443874">
    <property type="protein sequence ID" value="EFN61563.1"/>
    <property type="molecule type" value="Genomic_DNA"/>
</dbReference>
<keyword evidence="3" id="KW-1185">Reference proteome</keyword>
<dbReference type="Gene3D" id="2.60.40.10">
    <property type="entry name" value="Immunoglobulins"/>
    <property type="match status" value="1"/>
</dbReference>
<evidence type="ECO:0000259" key="1">
    <source>
        <dbReference type="Pfam" id="PF07686"/>
    </source>
</evidence>
<dbReference type="AlphaFoldDB" id="E2AYD1"/>
<dbReference type="InterPro" id="IPR013783">
    <property type="entry name" value="Ig-like_fold"/>
</dbReference>
<dbReference type="InterPro" id="IPR036179">
    <property type="entry name" value="Ig-like_dom_sf"/>
</dbReference>
<evidence type="ECO:0000313" key="2">
    <source>
        <dbReference type="EMBL" id="EFN61563.1"/>
    </source>
</evidence>
<dbReference type="Pfam" id="PF07686">
    <property type="entry name" value="V-set"/>
    <property type="match status" value="1"/>
</dbReference>
<gene>
    <name evidence="2" type="ORF">EAG_02619</name>
</gene>
<evidence type="ECO:0000313" key="3">
    <source>
        <dbReference type="Proteomes" id="UP000000311"/>
    </source>
</evidence>
<sequence>MHLCDCCSYDARSRQFGKAKLWSAAHFWGHRASFRANPPAQLTVQDLRQSDEGVYRCRVDFRNSPTRNLKVNLTVIVKSEVRKSVSEKRRKSTMGSSLLSLNRIEAIPCWFPRKSSSCREDEKLSRSL</sequence>
<dbReference type="PANTHER" id="PTHR23278:SF19">
    <property type="entry name" value="OBSCURIN"/>
    <property type="match status" value="1"/>
</dbReference>
<reference evidence="2 3" key="1">
    <citation type="journal article" date="2010" name="Science">
        <title>Genomic comparison of the ants Camponotus floridanus and Harpegnathos saltator.</title>
        <authorList>
            <person name="Bonasio R."/>
            <person name="Zhang G."/>
            <person name="Ye C."/>
            <person name="Mutti N.S."/>
            <person name="Fang X."/>
            <person name="Qin N."/>
            <person name="Donahue G."/>
            <person name="Yang P."/>
            <person name="Li Q."/>
            <person name="Li C."/>
            <person name="Zhang P."/>
            <person name="Huang Z."/>
            <person name="Berger S.L."/>
            <person name="Reinberg D."/>
            <person name="Wang J."/>
            <person name="Liebig J."/>
        </authorList>
    </citation>
    <scope>NUCLEOTIDE SEQUENCE [LARGE SCALE GENOMIC DNA]</scope>
    <source>
        <strain evidence="3">C129</strain>
    </source>
</reference>
<dbReference type="InParanoid" id="E2AYD1"/>
<dbReference type="OrthoDB" id="6431884at2759"/>
<name>E2AYD1_CAMFO</name>
<dbReference type="PANTHER" id="PTHR23278">
    <property type="entry name" value="SIDESTEP PROTEIN"/>
    <property type="match status" value="1"/>
</dbReference>
<accession>E2AYD1</accession>